<evidence type="ECO:0000256" key="1">
    <source>
        <dbReference type="ARBA" id="ARBA00007637"/>
    </source>
</evidence>
<dbReference type="RefSeq" id="WP_126831475.1">
    <property type="nucleotide sequence ID" value="NZ_CBCRYB010000001.1"/>
</dbReference>
<comment type="caution">
    <text evidence="3">The sequence shown here is derived from an EMBL/GenBank/DDBJ whole genome shotgun (WGS) entry which is preliminary data.</text>
</comment>
<evidence type="ECO:0000313" key="3">
    <source>
        <dbReference type="EMBL" id="RSU03712.1"/>
    </source>
</evidence>
<dbReference type="InterPro" id="IPR001509">
    <property type="entry name" value="Epimerase_deHydtase"/>
</dbReference>
<gene>
    <name evidence="3" type="ORF">CBF31_05990</name>
</gene>
<dbReference type="AlphaFoldDB" id="A0A430A985"/>
<accession>A0A430A985</accession>
<reference evidence="3 4" key="1">
    <citation type="submission" date="2017-05" db="EMBL/GenBank/DDBJ databases">
        <title>Vagococcus spp. assemblies.</title>
        <authorList>
            <person name="Gulvik C.A."/>
        </authorList>
    </citation>
    <scope>NUCLEOTIDE SEQUENCE [LARGE SCALE GENOMIC DNA]</scope>
    <source>
        <strain evidence="3 4">CCUG 41755</strain>
    </source>
</reference>
<dbReference type="CDD" id="cd08946">
    <property type="entry name" value="SDR_e"/>
    <property type="match status" value="1"/>
</dbReference>
<sequence length="295" mass="33503">MKVAITGGTGFLGKYVSELLEENNVKVVKFSRKESNDAIQTDYSYKDLIEKLKGIDAVVHLAAKRGSQGLISEFHDNEIMTQNLYEACHELKIKNIIFASTISVYSDDRRVPWDETEVPSPELMYGVSKLTCEQIGNIYNNKFGMNIKNYRLAHIFGFNEKNNYMINKFIRQGYLGKNIILNSQSYAKREFLYARDAAEAIYLGIQAENLKGTFNIGSEEALTNYEVAKTINKVFSPSKKLVTVIDNSPENIHGSLMKSSRSRELLGNYSNHTFEEALIEISSLMEDLENVPELY</sequence>
<proteinExistence type="inferred from homology"/>
<organism evidence="3 4">
    <name type="scientific">Vagococcus fessus</name>
    <dbReference type="NCBI Taxonomy" id="120370"/>
    <lineage>
        <taxon>Bacteria</taxon>
        <taxon>Bacillati</taxon>
        <taxon>Bacillota</taxon>
        <taxon>Bacilli</taxon>
        <taxon>Lactobacillales</taxon>
        <taxon>Enterococcaceae</taxon>
        <taxon>Vagococcus</taxon>
    </lineage>
</organism>
<protein>
    <submittedName>
        <fullName evidence="3">UDP-N-acetylglucosamine 4-epimerase</fullName>
    </submittedName>
</protein>
<dbReference type="Proteomes" id="UP000287101">
    <property type="component" value="Unassembled WGS sequence"/>
</dbReference>
<feature type="domain" description="NAD-dependent epimerase/dehydratase" evidence="2">
    <location>
        <begin position="3"/>
        <end position="217"/>
    </location>
</feature>
<dbReference type="EMBL" id="NGJY01000002">
    <property type="protein sequence ID" value="RSU03712.1"/>
    <property type="molecule type" value="Genomic_DNA"/>
</dbReference>
<name>A0A430A985_9ENTE</name>
<dbReference type="OrthoDB" id="9801056at2"/>
<dbReference type="PANTHER" id="PTHR43000">
    <property type="entry name" value="DTDP-D-GLUCOSE 4,6-DEHYDRATASE-RELATED"/>
    <property type="match status" value="1"/>
</dbReference>
<dbReference type="InterPro" id="IPR036291">
    <property type="entry name" value="NAD(P)-bd_dom_sf"/>
</dbReference>
<keyword evidence="4" id="KW-1185">Reference proteome</keyword>
<dbReference type="Gene3D" id="3.40.50.720">
    <property type="entry name" value="NAD(P)-binding Rossmann-like Domain"/>
    <property type="match status" value="1"/>
</dbReference>
<dbReference type="Pfam" id="PF01370">
    <property type="entry name" value="Epimerase"/>
    <property type="match status" value="1"/>
</dbReference>
<comment type="similarity">
    <text evidence="1">Belongs to the NAD(P)-dependent epimerase/dehydratase family.</text>
</comment>
<evidence type="ECO:0000313" key="4">
    <source>
        <dbReference type="Proteomes" id="UP000287101"/>
    </source>
</evidence>
<evidence type="ECO:0000259" key="2">
    <source>
        <dbReference type="Pfam" id="PF01370"/>
    </source>
</evidence>
<dbReference type="SUPFAM" id="SSF51735">
    <property type="entry name" value="NAD(P)-binding Rossmann-fold domains"/>
    <property type="match status" value="1"/>
</dbReference>